<organism evidence="2 3">
    <name type="scientific">Arachidicoccus rhizosphaerae</name>
    <dbReference type="NCBI Taxonomy" id="551991"/>
    <lineage>
        <taxon>Bacteria</taxon>
        <taxon>Pseudomonadati</taxon>
        <taxon>Bacteroidota</taxon>
        <taxon>Chitinophagia</taxon>
        <taxon>Chitinophagales</taxon>
        <taxon>Chitinophagaceae</taxon>
        <taxon>Arachidicoccus</taxon>
    </lineage>
</organism>
<dbReference type="RefSeq" id="WP_139188139.1">
    <property type="nucleotide sequence ID" value="NZ_FNQY01000012.1"/>
</dbReference>
<proteinExistence type="predicted"/>
<sequence>MNRLTALFWNSNRPIRLTVVSGLFLGILLIVSCSKSGTPGPPPVIPPTDSSTGNPDHPGDDTGSNEPAPITKNYQFSKVPVLYPETRNSLYLGAVLTKTDSKSLLKPTFISIRQDLRNPVTIYTNLPIDDFALENVQASGSNDHKLLSTIQANFDKGVQQTPSIYSASPTAFKDRFNYLRGMLGIYQDLNQLFDLGFKDTTRLDADKGRVVMTFQVIKANLILQPPIYAPFLKIDTTDDKWLELFGQNTPGIVSSLAFGEEVYLVMESDSSAEELRLALNRLFQASTDAIASGDAFNGLSSADQQLLAATRAYGYALGKDPLPHDGLKALKAYATLYGQALDPHHMGQLIYYTISDLQTFASTNYSFELTEYPQKLRE</sequence>
<evidence type="ECO:0000313" key="3">
    <source>
        <dbReference type="Proteomes" id="UP000199041"/>
    </source>
</evidence>
<accession>A0A1H3ZXZ3</accession>
<evidence type="ECO:0008006" key="4">
    <source>
        <dbReference type="Google" id="ProtNLM"/>
    </source>
</evidence>
<name>A0A1H3ZXZ3_9BACT</name>
<evidence type="ECO:0000256" key="1">
    <source>
        <dbReference type="SAM" id="MobiDB-lite"/>
    </source>
</evidence>
<protein>
    <recommendedName>
        <fullName evidence="4">Thiol-activated cytolysin</fullName>
    </recommendedName>
</protein>
<dbReference type="EMBL" id="FNQY01000012">
    <property type="protein sequence ID" value="SEA28633.1"/>
    <property type="molecule type" value="Genomic_DNA"/>
</dbReference>
<dbReference type="AlphaFoldDB" id="A0A1H3ZXZ3"/>
<gene>
    <name evidence="2" type="ORF">SAMN05192529_112109</name>
</gene>
<dbReference type="PROSITE" id="PS51257">
    <property type="entry name" value="PROKAR_LIPOPROTEIN"/>
    <property type="match status" value="1"/>
</dbReference>
<evidence type="ECO:0000313" key="2">
    <source>
        <dbReference type="EMBL" id="SEA28633.1"/>
    </source>
</evidence>
<dbReference type="Proteomes" id="UP000199041">
    <property type="component" value="Unassembled WGS sequence"/>
</dbReference>
<keyword evidence="3" id="KW-1185">Reference proteome</keyword>
<feature type="region of interest" description="Disordered" evidence="1">
    <location>
        <begin position="37"/>
        <end position="70"/>
    </location>
</feature>
<reference evidence="2 3" key="1">
    <citation type="submission" date="2016-10" db="EMBL/GenBank/DDBJ databases">
        <authorList>
            <person name="de Groot N.N."/>
        </authorList>
    </citation>
    <scope>NUCLEOTIDE SEQUENCE [LARGE SCALE GENOMIC DNA]</scope>
    <source>
        <strain evidence="2 3">Vu-144</strain>
    </source>
</reference>